<dbReference type="Proteomes" id="UP000609726">
    <property type="component" value="Unassembled WGS sequence"/>
</dbReference>
<sequence>MIVISGRKNVYRKLGYVADFCPICRSVQAFLVRRIGRASHLYFISLGKGDLAGFDRICQSCLTPFPTESKKYTQILKNPAPLAELRASTFPNLEEVWQERLALEARVSNAPLLLSAEERRELILSPFLLLVPKVERCYNSAVMDKQAGYTILGAVLATLAGWAVAGALFPGSGYKLALGIFVIGYSLSLWQILAAKTRRVTREVVPAIARGLRPLAPSEREVRDAFATVSAAGHKMGAKLELSQLLALLK</sequence>
<evidence type="ECO:0000313" key="2">
    <source>
        <dbReference type="EMBL" id="NHZ92949.1"/>
    </source>
</evidence>
<comment type="caution">
    <text evidence="2">The sequence shown here is derived from an EMBL/GenBank/DDBJ whole genome shotgun (WGS) entry which is preliminary data.</text>
</comment>
<evidence type="ECO:0000313" key="3">
    <source>
        <dbReference type="Proteomes" id="UP000609726"/>
    </source>
</evidence>
<reference evidence="2 3" key="1">
    <citation type="submission" date="2019-10" db="EMBL/GenBank/DDBJ databases">
        <title>Taxonomy of Antarctic Massilia spp.: description of Massilia rubra sp. nov., Massilia aquatica sp. nov., Massilia mucilaginosa sp. nov., Massilia frigida sp. nov. isolated from streams, lakes and regoliths.</title>
        <authorList>
            <person name="Holochova P."/>
            <person name="Sedlacek I."/>
            <person name="Kralova S."/>
            <person name="Maslanova I."/>
            <person name="Busse H.-J."/>
            <person name="Stankova E."/>
            <person name="Vrbovska V."/>
            <person name="Kovarovic V."/>
            <person name="Bartak M."/>
            <person name="Svec P."/>
            <person name="Pantucek R."/>
        </authorList>
    </citation>
    <scope>NUCLEOTIDE SEQUENCE [LARGE SCALE GENOMIC DNA]</scope>
    <source>
        <strain evidence="2 3">CCM 8733</strain>
    </source>
</reference>
<protein>
    <submittedName>
        <fullName evidence="2">Uncharacterized protein</fullName>
    </submittedName>
</protein>
<feature type="transmembrane region" description="Helical" evidence="1">
    <location>
        <begin position="176"/>
        <end position="193"/>
    </location>
</feature>
<dbReference type="RefSeq" id="WP_166881640.1">
    <property type="nucleotide sequence ID" value="NZ_WHJH01000057.1"/>
</dbReference>
<keyword evidence="3" id="KW-1185">Reference proteome</keyword>
<name>A0ABX0P0X9_9BURK</name>
<keyword evidence="1" id="KW-0472">Membrane</keyword>
<dbReference type="EMBL" id="WHJH01000057">
    <property type="protein sequence ID" value="NHZ92949.1"/>
    <property type="molecule type" value="Genomic_DNA"/>
</dbReference>
<proteinExistence type="predicted"/>
<evidence type="ECO:0000256" key="1">
    <source>
        <dbReference type="SAM" id="Phobius"/>
    </source>
</evidence>
<keyword evidence="1" id="KW-0812">Transmembrane</keyword>
<gene>
    <name evidence="2" type="ORF">F2P45_28655</name>
</gene>
<keyword evidence="1" id="KW-1133">Transmembrane helix</keyword>
<accession>A0ABX0P0X9</accession>
<feature type="transmembrane region" description="Helical" evidence="1">
    <location>
        <begin position="149"/>
        <end position="170"/>
    </location>
</feature>
<organism evidence="2 3">
    <name type="scientific">Massilia mucilaginosa</name>
    <dbReference type="NCBI Taxonomy" id="2609282"/>
    <lineage>
        <taxon>Bacteria</taxon>
        <taxon>Pseudomonadati</taxon>
        <taxon>Pseudomonadota</taxon>
        <taxon>Betaproteobacteria</taxon>
        <taxon>Burkholderiales</taxon>
        <taxon>Oxalobacteraceae</taxon>
        <taxon>Telluria group</taxon>
        <taxon>Massilia</taxon>
    </lineage>
</organism>